<dbReference type="RefSeq" id="WP_289365367.1">
    <property type="nucleotide sequence ID" value="NZ_JAUCBP010000007.1"/>
</dbReference>
<dbReference type="Pfam" id="PF02687">
    <property type="entry name" value="FtsX"/>
    <property type="match status" value="1"/>
</dbReference>
<organism evidence="11 12">
    <name type="scientific">Alteromonas arenosi</name>
    <dbReference type="NCBI Taxonomy" id="3055817"/>
    <lineage>
        <taxon>Bacteria</taxon>
        <taxon>Pseudomonadati</taxon>
        <taxon>Pseudomonadota</taxon>
        <taxon>Gammaproteobacteria</taxon>
        <taxon>Alteromonadales</taxon>
        <taxon>Alteromonadaceae</taxon>
        <taxon>Alteromonas/Salinimonas group</taxon>
        <taxon>Alteromonas</taxon>
    </lineage>
</organism>
<keyword evidence="6 8" id="KW-1133">Transmembrane helix</keyword>
<dbReference type="PANTHER" id="PTHR30489">
    <property type="entry name" value="LIPOPROTEIN-RELEASING SYSTEM TRANSMEMBRANE PROTEIN LOLE"/>
    <property type="match status" value="1"/>
</dbReference>
<evidence type="ECO:0000256" key="6">
    <source>
        <dbReference type="ARBA" id="ARBA00022989"/>
    </source>
</evidence>
<evidence type="ECO:0000256" key="5">
    <source>
        <dbReference type="ARBA" id="ARBA00022692"/>
    </source>
</evidence>
<evidence type="ECO:0000256" key="1">
    <source>
        <dbReference type="ARBA" id="ARBA00004651"/>
    </source>
</evidence>
<comment type="subcellular location">
    <subcellularLocation>
        <location evidence="1">Cell membrane</location>
        <topology evidence="1">Multi-pass membrane protein</topology>
    </subcellularLocation>
</comment>
<dbReference type="Pfam" id="PF12704">
    <property type="entry name" value="MacB_PCD"/>
    <property type="match status" value="1"/>
</dbReference>
<feature type="transmembrane region" description="Helical" evidence="8">
    <location>
        <begin position="268"/>
        <end position="294"/>
    </location>
</feature>
<feature type="transmembrane region" description="Helical" evidence="8">
    <location>
        <begin position="378"/>
        <end position="397"/>
    </location>
</feature>
<evidence type="ECO:0000259" key="10">
    <source>
        <dbReference type="Pfam" id="PF12704"/>
    </source>
</evidence>
<evidence type="ECO:0000256" key="4">
    <source>
        <dbReference type="ARBA" id="ARBA00022475"/>
    </source>
</evidence>
<keyword evidence="3" id="KW-0813">Transport</keyword>
<evidence type="ECO:0000256" key="3">
    <source>
        <dbReference type="ARBA" id="ARBA00022448"/>
    </source>
</evidence>
<evidence type="ECO:0000313" key="11">
    <source>
        <dbReference type="EMBL" id="MDM7861049.1"/>
    </source>
</evidence>
<dbReference type="PANTHER" id="PTHR30489:SF0">
    <property type="entry name" value="LIPOPROTEIN-RELEASING SYSTEM TRANSMEMBRANE PROTEIN LOLE"/>
    <property type="match status" value="1"/>
</dbReference>
<evidence type="ECO:0000313" key="12">
    <source>
        <dbReference type="Proteomes" id="UP001234343"/>
    </source>
</evidence>
<name>A0ABT7SYG1_9ALTE</name>
<feature type="transmembrane region" description="Helical" evidence="8">
    <location>
        <begin position="20"/>
        <end position="46"/>
    </location>
</feature>
<dbReference type="NCBIfam" id="TIGR02212">
    <property type="entry name" value="lolCE"/>
    <property type="match status" value="1"/>
</dbReference>
<keyword evidence="4" id="KW-1003">Cell membrane</keyword>
<proteinExistence type="inferred from homology"/>
<reference evidence="11 12" key="1">
    <citation type="submission" date="2023-06" db="EMBL/GenBank/DDBJ databases">
        <title>Alteromonas sp. ASW11-36 isolated from intertidal sand.</title>
        <authorList>
            <person name="Li Y."/>
        </authorList>
    </citation>
    <scope>NUCLEOTIDE SEQUENCE [LARGE SCALE GENOMIC DNA]</scope>
    <source>
        <strain evidence="11 12">ASW11-36</strain>
    </source>
</reference>
<protein>
    <submittedName>
        <fullName evidence="11">Lipoprotein-releasing ABC transporter permease subunit</fullName>
    </submittedName>
</protein>
<evidence type="ECO:0000256" key="8">
    <source>
        <dbReference type="SAM" id="Phobius"/>
    </source>
</evidence>
<sequence>MSLVWQLATRFRRAKQANGFVSFISASSTFGIGLGCFVLILLLSVMNGFQRELEQRLLAFIPHGELYAVSSQGIENWPQAIERFSQHNSVEKVQPYAKLTGMLQKARQMKAVELTALEPDIASSDALFDYIDDEVKQRYTTDKDAVILGKSIAEQLKLEVGDTVQLLIPTVTDDLTFVAPQTIWLTYVGSFSLGGELDNRVGFMPLKTAVEKLNISHGAQGLRFQLSTPFQARQVMRELGYSFEQAVYISDWTRTQGHLYQDIQLVRLIVYIALVLVIAVACFNIVSGLVMTVAEKKSSIGILMTMGLSANKVRMTFMLQGLLNGCIGVAVGTAVGVITALNLTDWITSIERLLGVSLLSGDIYFVNFLPTELHWQDVMITAVIALILSLISTLYPANKAAKLSPAKALS</sequence>
<dbReference type="InterPro" id="IPR051447">
    <property type="entry name" value="Lipoprotein-release_system"/>
</dbReference>
<evidence type="ECO:0000256" key="2">
    <source>
        <dbReference type="ARBA" id="ARBA00005236"/>
    </source>
</evidence>
<keyword evidence="11" id="KW-0449">Lipoprotein</keyword>
<feature type="transmembrane region" description="Helical" evidence="8">
    <location>
        <begin position="315"/>
        <end position="341"/>
    </location>
</feature>
<dbReference type="EMBL" id="JAUCBP010000007">
    <property type="protein sequence ID" value="MDM7861049.1"/>
    <property type="molecule type" value="Genomic_DNA"/>
</dbReference>
<accession>A0ABT7SYG1</accession>
<keyword evidence="7 8" id="KW-0472">Membrane</keyword>
<keyword evidence="12" id="KW-1185">Reference proteome</keyword>
<gene>
    <name evidence="11" type="ORF">QTP81_10605</name>
</gene>
<dbReference type="InterPro" id="IPR011925">
    <property type="entry name" value="LolCE_TM"/>
</dbReference>
<evidence type="ECO:0000259" key="9">
    <source>
        <dbReference type="Pfam" id="PF02687"/>
    </source>
</evidence>
<dbReference type="Proteomes" id="UP001234343">
    <property type="component" value="Unassembled WGS sequence"/>
</dbReference>
<dbReference type="InterPro" id="IPR025857">
    <property type="entry name" value="MacB_PCD"/>
</dbReference>
<feature type="domain" description="ABC3 transporter permease C-terminal" evidence="9">
    <location>
        <begin position="272"/>
        <end position="405"/>
    </location>
</feature>
<evidence type="ECO:0000256" key="7">
    <source>
        <dbReference type="ARBA" id="ARBA00023136"/>
    </source>
</evidence>
<feature type="domain" description="MacB-like periplasmic core" evidence="10">
    <location>
        <begin position="27"/>
        <end position="239"/>
    </location>
</feature>
<dbReference type="InterPro" id="IPR003838">
    <property type="entry name" value="ABC3_permease_C"/>
</dbReference>
<comment type="caution">
    <text evidence="11">The sequence shown here is derived from an EMBL/GenBank/DDBJ whole genome shotgun (WGS) entry which is preliminary data.</text>
</comment>
<keyword evidence="5 8" id="KW-0812">Transmembrane</keyword>
<comment type="similarity">
    <text evidence="2">Belongs to the ABC-4 integral membrane protein family. LolC/E subfamily.</text>
</comment>